<dbReference type="PANTHER" id="PTHR14303">
    <property type="entry name" value="DNA POLYMERASE DELTA SUBUNIT 4"/>
    <property type="match status" value="1"/>
</dbReference>
<dbReference type="Proteomes" id="UP000271241">
    <property type="component" value="Unassembled WGS sequence"/>
</dbReference>
<dbReference type="Pfam" id="PF04081">
    <property type="entry name" value="DNA_pol_delta_4"/>
    <property type="match status" value="1"/>
</dbReference>
<accession>A0A4P9XMR1</accession>
<reference evidence="3" key="1">
    <citation type="journal article" date="2018" name="Nat. Microbiol.">
        <title>Leveraging single-cell genomics to expand the fungal tree of life.</title>
        <authorList>
            <person name="Ahrendt S.R."/>
            <person name="Quandt C.A."/>
            <person name="Ciobanu D."/>
            <person name="Clum A."/>
            <person name="Salamov A."/>
            <person name="Andreopoulos B."/>
            <person name="Cheng J.F."/>
            <person name="Woyke T."/>
            <person name="Pelin A."/>
            <person name="Henrissat B."/>
            <person name="Reynolds N.K."/>
            <person name="Benny G.L."/>
            <person name="Smith M.E."/>
            <person name="James T.Y."/>
            <person name="Grigoriev I.V."/>
        </authorList>
    </citation>
    <scope>NUCLEOTIDE SEQUENCE [LARGE SCALE GENOMIC DNA]</scope>
    <source>
        <strain evidence="3">RSA 1356</strain>
    </source>
</reference>
<dbReference type="PANTHER" id="PTHR14303:SF0">
    <property type="entry name" value="DNA POLYMERASE DELTA SUBUNIT 4"/>
    <property type="match status" value="1"/>
</dbReference>
<dbReference type="AlphaFoldDB" id="A0A4P9XMR1"/>
<gene>
    <name evidence="2" type="ORF">THASP1DRAFT_31008</name>
</gene>
<protein>
    <submittedName>
        <fullName evidence="2">DNA polymerase delta, subunit 4-domain-containing protein</fullName>
    </submittedName>
</protein>
<dbReference type="InterPro" id="IPR007218">
    <property type="entry name" value="DNA_pol_delta_4"/>
</dbReference>
<feature type="compositionally biased region" description="Polar residues" evidence="1">
    <location>
        <begin position="1"/>
        <end position="36"/>
    </location>
</feature>
<dbReference type="OrthoDB" id="337486at2759"/>
<sequence>MQKQTSAQRAGRQTRSRTQSAKQRPSVATTTSTQDMEQTRLTDLRFRLPVRKDAGVHRADGERKKDGKGTRLDDSPVSTLAHTIETSVHAVADDVHASTDICNKVRAAAKKLSSTDGNDISAAERLMRAFDMNLKYGPCIGISRLERLQRAQQLGLEVPQTICHLLQPPNAQPCVNGRVAAMAHIDRDA</sequence>
<dbReference type="GO" id="GO:0003887">
    <property type="term" value="F:DNA-directed DNA polymerase activity"/>
    <property type="evidence" value="ECO:0007669"/>
    <property type="project" value="TreeGrafter"/>
</dbReference>
<proteinExistence type="predicted"/>
<dbReference type="GO" id="GO:0006261">
    <property type="term" value="P:DNA-templated DNA replication"/>
    <property type="evidence" value="ECO:0007669"/>
    <property type="project" value="TreeGrafter"/>
</dbReference>
<feature type="region of interest" description="Disordered" evidence="1">
    <location>
        <begin position="1"/>
        <end position="77"/>
    </location>
</feature>
<evidence type="ECO:0000256" key="1">
    <source>
        <dbReference type="SAM" id="MobiDB-lite"/>
    </source>
</evidence>
<dbReference type="GO" id="GO:0043625">
    <property type="term" value="C:delta DNA polymerase complex"/>
    <property type="evidence" value="ECO:0007669"/>
    <property type="project" value="TreeGrafter"/>
</dbReference>
<dbReference type="EMBL" id="KZ992755">
    <property type="protein sequence ID" value="RKP07176.1"/>
    <property type="molecule type" value="Genomic_DNA"/>
</dbReference>
<organism evidence="2 3">
    <name type="scientific">Thamnocephalis sphaerospora</name>
    <dbReference type="NCBI Taxonomy" id="78915"/>
    <lineage>
        <taxon>Eukaryota</taxon>
        <taxon>Fungi</taxon>
        <taxon>Fungi incertae sedis</taxon>
        <taxon>Zoopagomycota</taxon>
        <taxon>Zoopagomycotina</taxon>
        <taxon>Zoopagomycetes</taxon>
        <taxon>Zoopagales</taxon>
        <taxon>Sigmoideomycetaceae</taxon>
        <taxon>Thamnocephalis</taxon>
    </lineage>
</organism>
<evidence type="ECO:0000313" key="3">
    <source>
        <dbReference type="Proteomes" id="UP000271241"/>
    </source>
</evidence>
<evidence type="ECO:0000313" key="2">
    <source>
        <dbReference type="EMBL" id="RKP07176.1"/>
    </source>
</evidence>
<dbReference type="GO" id="GO:0000731">
    <property type="term" value="P:DNA synthesis involved in DNA repair"/>
    <property type="evidence" value="ECO:0007669"/>
    <property type="project" value="InterPro"/>
</dbReference>
<name>A0A4P9XMR1_9FUNG</name>
<feature type="compositionally biased region" description="Basic and acidic residues" evidence="1">
    <location>
        <begin position="37"/>
        <end position="74"/>
    </location>
</feature>
<keyword evidence="3" id="KW-1185">Reference proteome</keyword>
<dbReference type="STRING" id="78915.A0A4P9XMR1"/>